<dbReference type="Gene3D" id="1.10.533.10">
    <property type="entry name" value="Death Domain, Fas"/>
    <property type="match status" value="1"/>
</dbReference>
<evidence type="ECO:0000313" key="4">
    <source>
        <dbReference type="Proteomes" id="UP000683360"/>
    </source>
</evidence>
<accession>A0A8S3SX53</accession>
<dbReference type="GO" id="GO:0042981">
    <property type="term" value="P:regulation of apoptotic process"/>
    <property type="evidence" value="ECO:0007669"/>
    <property type="project" value="InterPro"/>
</dbReference>
<feature type="coiled-coil region" evidence="1">
    <location>
        <begin position="164"/>
        <end position="258"/>
    </location>
</feature>
<name>A0A8S3SX53_MYTED</name>
<evidence type="ECO:0000256" key="1">
    <source>
        <dbReference type="SAM" id="Coils"/>
    </source>
</evidence>
<dbReference type="OrthoDB" id="6057565at2759"/>
<comment type="caution">
    <text evidence="3">The sequence shown here is derived from an EMBL/GenBank/DDBJ whole genome shotgun (WGS) entry which is preliminary data.</text>
</comment>
<reference evidence="3" key="1">
    <citation type="submission" date="2021-03" db="EMBL/GenBank/DDBJ databases">
        <authorList>
            <person name="Bekaert M."/>
        </authorList>
    </citation>
    <scope>NUCLEOTIDE SEQUENCE</scope>
</reference>
<sequence length="309" mass="35920">METSQKIAISKCNRILKKNITNLGEVLDFLLQYGCLTWDERNRIGMEKSSDEQCQHLLDVMIRRGRKCYEYFLVALTSSGNNHIAEEIKNTHEKGAEEWKLESMEENISEKNETINDLISRVNKLEGQLLLKSEKVEEAHVERIKTLEDIKELKEHTGKRDSDIRALITKNEELERIIQNLNSHIDYLKKEIQLKDYAIERMENDRRKTDSEHTKAMQDLRGQQQETHGVCEELMDRLTSQSKDIKALTKAFQNANNKGENYKISGPKHHQLRRENTMGSIKKDPHYLNGRMSTYAVNTASSKNKKSSD</sequence>
<dbReference type="PROSITE" id="PS50209">
    <property type="entry name" value="CARD"/>
    <property type="match status" value="1"/>
</dbReference>
<protein>
    <recommendedName>
        <fullName evidence="2">CARD domain-containing protein</fullName>
    </recommendedName>
</protein>
<dbReference type="EMBL" id="CAJPWZ010001680">
    <property type="protein sequence ID" value="CAG2221358.1"/>
    <property type="molecule type" value="Genomic_DNA"/>
</dbReference>
<keyword evidence="4" id="KW-1185">Reference proteome</keyword>
<dbReference type="InterPro" id="IPR011029">
    <property type="entry name" value="DEATH-like_dom_sf"/>
</dbReference>
<keyword evidence="1" id="KW-0175">Coiled coil</keyword>
<evidence type="ECO:0000259" key="2">
    <source>
        <dbReference type="PROSITE" id="PS50209"/>
    </source>
</evidence>
<gene>
    <name evidence="3" type="ORF">MEDL_34857</name>
</gene>
<evidence type="ECO:0000313" key="3">
    <source>
        <dbReference type="EMBL" id="CAG2221358.1"/>
    </source>
</evidence>
<dbReference type="AlphaFoldDB" id="A0A8S3SX53"/>
<dbReference type="InterPro" id="IPR001315">
    <property type="entry name" value="CARD"/>
</dbReference>
<dbReference type="Proteomes" id="UP000683360">
    <property type="component" value="Unassembled WGS sequence"/>
</dbReference>
<dbReference type="SUPFAM" id="SSF47986">
    <property type="entry name" value="DEATH domain"/>
    <property type="match status" value="1"/>
</dbReference>
<feature type="coiled-coil region" evidence="1">
    <location>
        <begin position="101"/>
        <end position="128"/>
    </location>
</feature>
<proteinExistence type="predicted"/>
<feature type="domain" description="CARD" evidence="2">
    <location>
        <begin position="1"/>
        <end position="91"/>
    </location>
</feature>
<dbReference type="CDD" id="cd01671">
    <property type="entry name" value="CARD"/>
    <property type="match status" value="1"/>
</dbReference>
<dbReference type="Pfam" id="PF00619">
    <property type="entry name" value="CARD"/>
    <property type="match status" value="1"/>
</dbReference>
<organism evidence="3 4">
    <name type="scientific">Mytilus edulis</name>
    <name type="common">Blue mussel</name>
    <dbReference type="NCBI Taxonomy" id="6550"/>
    <lineage>
        <taxon>Eukaryota</taxon>
        <taxon>Metazoa</taxon>
        <taxon>Spiralia</taxon>
        <taxon>Lophotrochozoa</taxon>
        <taxon>Mollusca</taxon>
        <taxon>Bivalvia</taxon>
        <taxon>Autobranchia</taxon>
        <taxon>Pteriomorphia</taxon>
        <taxon>Mytilida</taxon>
        <taxon>Mytiloidea</taxon>
        <taxon>Mytilidae</taxon>
        <taxon>Mytilinae</taxon>
        <taxon>Mytilus</taxon>
    </lineage>
</organism>